<dbReference type="AlphaFoldDB" id="A0AB94ITW8"/>
<gene>
    <name evidence="4" type="ORF">BAVI_02099</name>
</gene>
<comment type="similarity">
    <text evidence="1 3">Belongs to the short-chain dehydrogenases/reductases (SDR) family.</text>
</comment>
<dbReference type="GO" id="GO:0008206">
    <property type="term" value="P:bile acid metabolic process"/>
    <property type="evidence" value="ECO:0007669"/>
    <property type="project" value="UniProtKB-ARBA"/>
</dbReference>
<sequence>MEKIGRLNGKVALITGATSGLGRAVAERFVAEGAQVCIADKSQERLKEMQTHLGEAIITVHADVSTLEGNLKMVEATIEKFGRVDIFIGNAGIYDGNIGINDLSLNRIEAAFDEVMNVNVKGYLLGAKVVLQELLKTEGCMIFTASHASFYSAGGGPIYTASKHAIAGLIKELAYELAPKIRVNGVAPGVIATAMGMPNSLGSEAPSIISGVEQALPLPFIPESKDYADLYVLLASEGSKAMTGTIIQADNGISIRGLVRTSGGL</sequence>
<reference evidence="4 5" key="1">
    <citation type="journal article" date="2014" name="Environ. Microbiol.">
        <title>The nitrate-ammonifying and nosZ-carrying bacterium Bacillus vireti is a potent source and sink for nitric and nitrous oxide under high nitrate conditions.</title>
        <authorList>
            <person name="Mania D."/>
            <person name="Heylen K."/>
            <person name="van Spanning R.J."/>
            <person name="Frostegard A."/>
        </authorList>
    </citation>
    <scope>NUCLEOTIDE SEQUENCE [LARGE SCALE GENOMIC DNA]</scope>
    <source>
        <strain evidence="4 5">LMG 21834</strain>
    </source>
</reference>
<keyword evidence="5" id="KW-1185">Reference proteome</keyword>
<dbReference type="SUPFAM" id="SSF51735">
    <property type="entry name" value="NAD(P)-binding Rossmann-fold domains"/>
    <property type="match status" value="1"/>
</dbReference>
<dbReference type="PRINTS" id="PR00080">
    <property type="entry name" value="SDRFAMILY"/>
</dbReference>
<dbReference type="Pfam" id="PF00106">
    <property type="entry name" value="adh_short"/>
    <property type="match status" value="1"/>
</dbReference>
<evidence type="ECO:0000256" key="2">
    <source>
        <dbReference type="ARBA" id="ARBA00023002"/>
    </source>
</evidence>
<dbReference type="InterPro" id="IPR020904">
    <property type="entry name" value="Sc_DH/Rdtase_CS"/>
</dbReference>
<dbReference type="GO" id="GO:0016491">
    <property type="term" value="F:oxidoreductase activity"/>
    <property type="evidence" value="ECO:0007669"/>
    <property type="project" value="UniProtKB-KW"/>
</dbReference>
<dbReference type="InterPro" id="IPR002347">
    <property type="entry name" value="SDR_fam"/>
</dbReference>
<proteinExistence type="inferred from homology"/>
<evidence type="ECO:0000313" key="4">
    <source>
        <dbReference type="EMBL" id="ETI70502.1"/>
    </source>
</evidence>
<accession>A0AB94ITW8</accession>
<dbReference type="PANTHER" id="PTHR43180:SF66">
    <property type="entry name" value="SHORT-CHAIN DEHYDROGENASE_REDUCTASE FAMILY PROTEIN"/>
    <property type="match status" value="1"/>
</dbReference>
<dbReference type="EMBL" id="ALAN01000015">
    <property type="protein sequence ID" value="ETI70502.1"/>
    <property type="molecule type" value="Genomic_DNA"/>
</dbReference>
<keyword evidence="2" id="KW-0560">Oxidoreductase</keyword>
<dbReference type="InterPro" id="IPR036291">
    <property type="entry name" value="NAD(P)-bd_dom_sf"/>
</dbReference>
<dbReference type="PANTHER" id="PTHR43180">
    <property type="entry name" value="3-OXOACYL-(ACYL-CARRIER-PROTEIN) REDUCTASE (AFU_ORTHOLOGUE AFUA_6G11210)"/>
    <property type="match status" value="1"/>
</dbReference>
<dbReference type="PROSITE" id="PS00061">
    <property type="entry name" value="ADH_SHORT"/>
    <property type="match status" value="1"/>
</dbReference>
<comment type="caution">
    <text evidence="4">The sequence shown here is derived from an EMBL/GenBank/DDBJ whole genome shotgun (WGS) entry which is preliminary data.</text>
</comment>
<dbReference type="FunFam" id="3.40.50.720:FF:000084">
    <property type="entry name" value="Short-chain dehydrogenase reductase"/>
    <property type="match status" value="1"/>
</dbReference>
<dbReference type="Proteomes" id="UP000018877">
    <property type="component" value="Unassembled WGS sequence"/>
</dbReference>
<dbReference type="RefSeq" id="WP_024026638.1">
    <property type="nucleotide sequence ID" value="NZ_ALAN01000015.1"/>
</dbReference>
<evidence type="ECO:0000256" key="3">
    <source>
        <dbReference type="RuleBase" id="RU000363"/>
    </source>
</evidence>
<dbReference type="PRINTS" id="PR00081">
    <property type="entry name" value="GDHRDH"/>
</dbReference>
<evidence type="ECO:0000313" key="5">
    <source>
        <dbReference type="Proteomes" id="UP000018877"/>
    </source>
</evidence>
<protein>
    <submittedName>
        <fullName evidence="4">2,3-dihydroxy-2,3-dihydrophenylpropionate dehydrogenase</fullName>
    </submittedName>
</protein>
<evidence type="ECO:0000256" key="1">
    <source>
        <dbReference type="ARBA" id="ARBA00006484"/>
    </source>
</evidence>
<dbReference type="Gene3D" id="3.40.50.720">
    <property type="entry name" value="NAD(P)-binding Rossmann-like Domain"/>
    <property type="match status" value="1"/>
</dbReference>
<name>A0AB94ITW8_9BACI</name>
<organism evidence="4 5">
    <name type="scientific">Neobacillus vireti LMG 21834</name>
    <dbReference type="NCBI Taxonomy" id="1131730"/>
    <lineage>
        <taxon>Bacteria</taxon>
        <taxon>Bacillati</taxon>
        <taxon>Bacillota</taxon>
        <taxon>Bacilli</taxon>
        <taxon>Bacillales</taxon>
        <taxon>Bacillaceae</taxon>
        <taxon>Neobacillus</taxon>
    </lineage>
</organism>